<evidence type="ECO:0000313" key="2">
    <source>
        <dbReference type="Proteomes" id="UP000321026"/>
    </source>
</evidence>
<proteinExistence type="predicted"/>
<gene>
    <name evidence="1" type="ORF">E6Q11_00920</name>
</gene>
<dbReference type="EMBL" id="SSDS01000014">
    <property type="protein sequence ID" value="TXG78482.1"/>
    <property type="molecule type" value="Genomic_DNA"/>
</dbReference>
<organism evidence="1 2">
    <name type="scientific">Candidatus Dojkabacteria bacterium</name>
    <dbReference type="NCBI Taxonomy" id="2099670"/>
    <lineage>
        <taxon>Bacteria</taxon>
        <taxon>Candidatus Dojkabacteria</taxon>
    </lineage>
</organism>
<evidence type="ECO:0000313" key="1">
    <source>
        <dbReference type="EMBL" id="TXG78482.1"/>
    </source>
</evidence>
<name>A0A5C7JBV0_9BACT</name>
<dbReference type="AlphaFoldDB" id="A0A5C7JBV0"/>
<reference evidence="1 2" key="1">
    <citation type="submission" date="2018-09" db="EMBL/GenBank/DDBJ databases">
        <title>Metagenome Assembled Genomes from an Advanced Water Purification Facility.</title>
        <authorList>
            <person name="Stamps B.W."/>
            <person name="Spear J.R."/>
        </authorList>
    </citation>
    <scope>NUCLEOTIDE SEQUENCE [LARGE SCALE GENOMIC DNA]</scope>
    <source>
        <strain evidence="1">Bin_63_2</strain>
    </source>
</reference>
<comment type="caution">
    <text evidence="1">The sequence shown here is derived from an EMBL/GenBank/DDBJ whole genome shotgun (WGS) entry which is preliminary data.</text>
</comment>
<protein>
    <submittedName>
        <fullName evidence="1">Uncharacterized protein</fullName>
    </submittedName>
</protein>
<sequence length="450" mass="49782">MANPMSYLNPEKILAFADPQNNLASDFLAQASNLDAVSMAKDGSVSGGVKNLISLSKAINSGCGNIPSGFLQVGVNALSKGAEFVLGAVGVSPTMMQGLQKVNAQGALEAVNIASGIFDRVKEGKLRTKDYMNIAGDLLNVKRVATDALRGEYTKVDRRIKKAQELDRNMPPSPYAMDLIAKAPKHKFMFVVSFIYETPYNEMGQTEFAFVVKTTSRLKVKYITENANYYNYRTKYIVRTEYDSLSLSFYDDIDNQLMTFIKMHMDATIPVSQQRGGIGPEPEKLGMDFASPAPSTASFAPYTDQTKNVIRCVRLFHVYDSGNSMNVFEFIRPKITEIELDDLTMSETGDGCEGRLTLDYDSVHLELNVAMNDPRYNIKGETDAGKYPLRYNESLAAAKSRFDNNGPNDIPKCDFGGSALRKVDDFFGEVKKVQRDVQDAGNLVEQAFGR</sequence>
<accession>A0A5C7JBV0</accession>
<dbReference type="Proteomes" id="UP000321026">
    <property type="component" value="Unassembled WGS sequence"/>
</dbReference>